<feature type="compositionally biased region" description="Polar residues" evidence="1">
    <location>
        <begin position="28"/>
        <end position="42"/>
    </location>
</feature>
<proteinExistence type="predicted"/>
<dbReference type="EMBL" id="BGZK01000114">
    <property type="protein sequence ID" value="GBP20032.1"/>
    <property type="molecule type" value="Genomic_DNA"/>
</dbReference>
<feature type="region of interest" description="Disordered" evidence="1">
    <location>
        <begin position="23"/>
        <end position="52"/>
    </location>
</feature>
<gene>
    <name evidence="2" type="ORF">EVAR_13798_1</name>
</gene>
<comment type="caution">
    <text evidence="2">The sequence shown here is derived from an EMBL/GenBank/DDBJ whole genome shotgun (WGS) entry which is preliminary data.</text>
</comment>
<sequence length="171" mass="19187">MVKEDLNLIGLGVQRHKTELLKDKQKSTHLPTAPANSTYNSDKTIRTERRRSSRGIKLHARAVRGVEPRLGPFQVLAGAPGHLHAGRFTSHGADVLVMEVNRTNQVCSSEHTKPSRTQVHTKRNIQLRADDGAANLMNNGKRHEFLYQFFICPNSGHYVARRYIGPADESE</sequence>
<keyword evidence="3" id="KW-1185">Reference proteome</keyword>
<organism evidence="2 3">
    <name type="scientific">Eumeta variegata</name>
    <name type="common">Bagworm moth</name>
    <name type="synonym">Eumeta japonica</name>
    <dbReference type="NCBI Taxonomy" id="151549"/>
    <lineage>
        <taxon>Eukaryota</taxon>
        <taxon>Metazoa</taxon>
        <taxon>Ecdysozoa</taxon>
        <taxon>Arthropoda</taxon>
        <taxon>Hexapoda</taxon>
        <taxon>Insecta</taxon>
        <taxon>Pterygota</taxon>
        <taxon>Neoptera</taxon>
        <taxon>Endopterygota</taxon>
        <taxon>Lepidoptera</taxon>
        <taxon>Glossata</taxon>
        <taxon>Ditrysia</taxon>
        <taxon>Tineoidea</taxon>
        <taxon>Psychidae</taxon>
        <taxon>Oiketicinae</taxon>
        <taxon>Eumeta</taxon>
    </lineage>
</organism>
<evidence type="ECO:0000313" key="2">
    <source>
        <dbReference type="EMBL" id="GBP20032.1"/>
    </source>
</evidence>
<dbReference type="AlphaFoldDB" id="A0A4C1U164"/>
<evidence type="ECO:0000256" key="1">
    <source>
        <dbReference type="SAM" id="MobiDB-lite"/>
    </source>
</evidence>
<protein>
    <submittedName>
        <fullName evidence="2">Uncharacterized protein</fullName>
    </submittedName>
</protein>
<name>A0A4C1U164_EUMVA</name>
<evidence type="ECO:0000313" key="3">
    <source>
        <dbReference type="Proteomes" id="UP000299102"/>
    </source>
</evidence>
<dbReference type="Proteomes" id="UP000299102">
    <property type="component" value="Unassembled WGS sequence"/>
</dbReference>
<reference evidence="2 3" key="1">
    <citation type="journal article" date="2019" name="Commun. Biol.">
        <title>The bagworm genome reveals a unique fibroin gene that provides high tensile strength.</title>
        <authorList>
            <person name="Kono N."/>
            <person name="Nakamura H."/>
            <person name="Ohtoshi R."/>
            <person name="Tomita M."/>
            <person name="Numata K."/>
            <person name="Arakawa K."/>
        </authorList>
    </citation>
    <scope>NUCLEOTIDE SEQUENCE [LARGE SCALE GENOMIC DNA]</scope>
</reference>
<accession>A0A4C1U164</accession>